<organism evidence="2 3">
    <name type="scientific">Olivibacter ginsenosidimutans</name>
    <dbReference type="NCBI Taxonomy" id="1176537"/>
    <lineage>
        <taxon>Bacteria</taxon>
        <taxon>Pseudomonadati</taxon>
        <taxon>Bacteroidota</taxon>
        <taxon>Sphingobacteriia</taxon>
        <taxon>Sphingobacteriales</taxon>
        <taxon>Sphingobacteriaceae</taxon>
        <taxon>Olivibacter</taxon>
    </lineage>
</organism>
<proteinExistence type="predicted"/>
<keyword evidence="1" id="KW-0175">Coiled coil</keyword>
<protein>
    <recommendedName>
        <fullName evidence="4">Core-binding (CB) domain-containing protein</fullName>
    </recommendedName>
</protein>
<evidence type="ECO:0008006" key="4">
    <source>
        <dbReference type="Google" id="ProtNLM"/>
    </source>
</evidence>
<feature type="coiled-coil region" evidence="1">
    <location>
        <begin position="128"/>
        <end position="158"/>
    </location>
</feature>
<reference evidence="3" key="1">
    <citation type="journal article" date="2019" name="Int. J. Syst. Evol. Microbiol.">
        <title>The Global Catalogue of Microorganisms (GCM) 10K type strain sequencing project: providing services to taxonomists for standard genome sequencing and annotation.</title>
        <authorList>
            <consortium name="The Broad Institute Genomics Platform"/>
            <consortium name="The Broad Institute Genome Sequencing Center for Infectious Disease"/>
            <person name="Wu L."/>
            <person name="Ma J."/>
        </authorList>
    </citation>
    <scope>NUCLEOTIDE SEQUENCE [LARGE SCALE GENOMIC DNA]</scope>
    <source>
        <strain evidence="3">JCM 18200</strain>
    </source>
</reference>
<accession>A0ABP9AXJ6</accession>
<keyword evidence="3" id="KW-1185">Reference proteome</keyword>
<sequence>MRDTYFKTRRPFSRRKHRYDIGSPIGFWNYYDDNHFLTRLYVIGNEEQEQYYHYHMEHAVSTGKCTEAEFYELVREIVADHIEFIRKQSPFSRKHARNRVNLKCLRTFRDYLISINAYGYRDPVDITITRYDSEIALLKKELAEKDLELDKLKKYETEYKVRITKGYLNAFIDVIHQFPEIRIPHKDGTRLLSASTESVWVKMVCKYFQHGDEEINMETIRSRFTPNKENPSSKYRPIQEKDRIFRILPVED</sequence>
<dbReference type="RefSeq" id="WP_345230989.1">
    <property type="nucleotide sequence ID" value="NZ_BAABIQ010000007.1"/>
</dbReference>
<comment type="caution">
    <text evidence="2">The sequence shown here is derived from an EMBL/GenBank/DDBJ whole genome shotgun (WGS) entry which is preliminary data.</text>
</comment>
<gene>
    <name evidence="2" type="ORF">GCM10023231_13430</name>
</gene>
<dbReference type="Proteomes" id="UP001501411">
    <property type="component" value="Unassembled WGS sequence"/>
</dbReference>
<evidence type="ECO:0000256" key="1">
    <source>
        <dbReference type="SAM" id="Coils"/>
    </source>
</evidence>
<name>A0ABP9AXJ6_9SPHI</name>
<evidence type="ECO:0000313" key="3">
    <source>
        <dbReference type="Proteomes" id="UP001501411"/>
    </source>
</evidence>
<dbReference type="EMBL" id="BAABIQ010000007">
    <property type="protein sequence ID" value="GAA4786699.1"/>
    <property type="molecule type" value="Genomic_DNA"/>
</dbReference>
<evidence type="ECO:0000313" key="2">
    <source>
        <dbReference type="EMBL" id="GAA4786699.1"/>
    </source>
</evidence>